<keyword evidence="14" id="KW-1185">Reference proteome</keyword>
<evidence type="ECO:0000256" key="1">
    <source>
        <dbReference type="ARBA" id="ARBA00005046"/>
    </source>
</evidence>
<keyword evidence="5" id="KW-0501">Molybdenum cofactor biosynthesis</keyword>
<gene>
    <name evidence="13" type="ORF">ABS767_14080</name>
</gene>
<comment type="caution">
    <text evidence="13">The sequence shown here is derived from an EMBL/GenBank/DDBJ whole genome shotgun (WGS) entry which is preliminary data.</text>
</comment>
<dbReference type="PANTHER" id="PTHR23404">
    <property type="entry name" value="MOLYBDOPTERIN SYNTHASE RELATED"/>
    <property type="match status" value="1"/>
</dbReference>
<protein>
    <recommendedName>
        <fullName evidence="4">Molybdopterin synthase catalytic subunit</fullName>
        <ecNumber evidence="3">2.8.1.12</ecNumber>
    </recommendedName>
    <alternativeName>
        <fullName evidence="10">MPT synthase subunit 2</fullName>
    </alternativeName>
    <alternativeName>
        <fullName evidence="8">Molybdenum cofactor biosynthesis protein E</fullName>
    </alternativeName>
    <alternativeName>
        <fullName evidence="9">Molybdopterin-converting factor large subunit</fullName>
    </alternativeName>
    <alternativeName>
        <fullName evidence="11">Molybdopterin-converting factor subunit 2</fullName>
    </alternativeName>
</protein>
<evidence type="ECO:0000313" key="14">
    <source>
        <dbReference type="Proteomes" id="UP001629244"/>
    </source>
</evidence>
<dbReference type="InterPro" id="IPR003448">
    <property type="entry name" value="Mopterin_biosynth_MoaE"/>
</dbReference>
<evidence type="ECO:0000256" key="5">
    <source>
        <dbReference type="ARBA" id="ARBA00023150"/>
    </source>
</evidence>
<evidence type="ECO:0000256" key="9">
    <source>
        <dbReference type="ARBA" id="ARBA00030407"/>
    </source>
</evidence>
<dbReference type="Proteomes" id="UP001629244">
    <property type="component" value="Unassembled WGS sequence"/>
</dbReference>
<evidence type="ECO:0000256" key="8">
    <source>
        <dbReference type="ARBA" id="ARBA00029745"/>
    </source>
</evidence>
<dbReference type="RefSeq" id="WP_408079420.1">
    <property type="nucleotide sequence ID" value="NZ_JBELQC010000002.1"/>
</dbReference>
<name>A0ABW8YP71_9SPHN</name>
<dbReference type="EC" id="2.8.1.12" evidence="3"/>
<comment type="pathway">
    <text evidence="1">Cofactor biosynthesis; molybdopterin biosynthesis.</text>
</comment>
<comment type="function">
    <text evidence="6">Converts molybdopterin precursor Z into molybdopterin. This requires the incorporation of two sulfur atoms into precursor Z to generate a dithiolene group. The sulfur is provided by MoaD.</text>
</comment>
<evidence type="ECO:0000256" key="12">
    <source>
        <dbReference type="ARBA" id="ARBA00049878"/>
    </source>
</evidence>
<organism evidence="13 14">
    <name type="scientific">Sphingomonas plantiphila</name>
    <dbReference type="NCBI Taxonomy" id="3163295"/>
    <lineage>
        <taxon>Bacteria</taxon>
        <taxon>Pseudomonadati</taxon>
        <taxon>Pseudomonadota</taxon>
        <taxon>Alphaproteobacteria</taxon>
        <taxon>Sphingomonadales</taxon>
        <taxon>Sphingomonadaceae</taxon>
        <taxon>Sphingomonas</taxon>
    </lineage>
</organism>
<evidence type="ECO:0000256" key="11">
    <source>
        <dbReference type="ARBA" id="ARBA00032474"/>
    </source>
</evidence>
<proteinExistence type="inferred from homology"/>
<evidence type="ECO:0000256" key="10">
    <source>
        <dbReference type="ARBA" id="ARBA00030781"/>
    </source>
</evidence>
<comment type="similarity">
    <text evidence="2">Belongs to the MoaE family.</text>
</comment>
<dbReference type="SUPFAM" id="SSF54690">
    <property type="entry name" value="Molybdopterin synthase subunit MoaE"/>
    <property type="match status" value="1"/>
</dbReference>
<evidence type="ECO:0000256" key="7">
    <source>
        <dbReference type="ARBA" id="ARBA00026066"/>
    </source>
</evidence>
<comment type="catalytic activity">
    <reaction evidence="12">
        <text>2 [molybdopterin-synthase sulfur-carrier protein]-C-terminal-Gly-aminoethanethioate + cyclic pyranopterin phosphate + H2O = molybdopterin + 2 [molybdopterin-synthase sulfur-carrier protein]-C-terminal Gly-Gly + 2 H(+)</text>
        <dbReference type="Rhea" id="RHEA:26333"/>
        <dbReference type="Rhea" id="RHEA-COMP:12202"/>
        <dbReference type="Rhea" id="RHEA-COMP:19907"/>
        <dbReference type="ChEBI" id="CHEBI:15377"/>
        <dbReference type="ChEBI" id="CHEBI:15378"/>
        <dbReference type="ChEBI" id="CHEBI:58698"/>
        <dbReference type="ChEBI" id="CHEBI:59648"/>
        <dbReference type="ChEBI" id="CHEBI:90778"/>
        <dbReference type="ChEBI" id="CHEBI:232372"/>
        <dbReference type="EC" id="2.8.1.12"/>
    </reaction>
</comment>
<evidence type="ECO:0000256" key="2">
    <source>
        <dbReference type="ARBA" id="ARBA00005426"/>
    </source>
</evidence>
<evidence type="ECO:0000256" key="3">
    <source>
        <dbReference type="ARBA" id="ARBA00011950"/>
    </source>
</evidence>
<dbReference type="Pfam" id="PF02391">
    <property type="entry name" value="MoaE"/>
    <property type="match status" value="1"/>
</dbReference>
<reference evidence="13 14" key="1">
    <citation type="submission" date="2024-06" db="EMBL/GenBank/DDBJ databases">
        <authorList>
            <person name="Kaempfer P."/>
            <person name="Viver T."/>
        </authorList>
    </citation>
    <scope>NUCLEOTIDE SEQUENCE [LARGE SCALE GENOMIC DNA]</scope>
    <source>
        <strain evidence="13 14">ST-64</strain>
    </source>
</reference>
<comment type="subunit">
    <text evidence="7">Heterotetramer of 2 MoaD subunits and 2 MoaE subunits. Also stable as homodimer. The enzyme changes between these two forms during catalysis.</text>
</comment>
<dbReference type="InterPro" id="IPR036563">
    <property type="entry name" value="MoaE_sf"/>
</dbReference>
<dbReference type="Gene3D" id="3.90.1170.40">
    <property type="entry name" value="Molybdopterin biosynthesis MoaE subunit"/>
    <property type="match status" value="1"/>
</dbReference>
<dbReference type="CDD" id="cd00756">
    <property type="entry name" value="MoaE"/>
    <property type="match status" value="1"/>
</dbReference>
<evidence type="ECO:0000256" key="4">
    <source>
        <dbReference type="ARBA" id="ARBA00013858"/>
    </source>
</evidence>
<sequence>MIRVSVDPAPIDVGVELAGIEETGAGAVASFIGVVRGDDGVTCLELEHYPGMTEAVLCDLAEQAMQRWSLISAVVIHRVGPMEPGERIVLVATAAAHRGAALDACAFLIDRLKTDAPFWKREHRSGAASWVETRSSDAAAAARWDDQAVTGAD</sequence>
<evidence type="ECO:0000313" key="13">
    <source>
        <dbReference type="EMBL" id="MFL9842096.1"/>
    </source>
</evidence>
<accession>A0ABW8YP71</accession>
<dbReference type="EMBL" id="JBELQC010000002">
    <property type="protein sequence ID" value="MFL9842096.1"/>
    <property type="molecule type" value="Genomic_DNA"/>
</dbReference>
<evidence type="ECO:0000256" key="6">
    <source>
        <dbReference type="ARBA" id="ARBA00025448"/>
    </source>
</evidence>